<dbReference type="AlphaFoldDB" id="A0A1D2MIL9"/>
<dbReference type="OrthoDB" id="6509908at2759"/>
<dbReference type="EMBL" id="LJIJ01001134">
    <property type="protein sequence ID" value="ODM92850.1"/>
    <property type="molecule type" value="Genomic_DNA"/>
</dbReference>
<dbReference type="InterPro" id="IPR036259">
    <property type="entry name" value="MFS_trans_sf"/>
</dbReference>
<evidence type="ECO:0000256" key="1">
    <source>
        <dbReference type="SAM" id="Phobius"/>
    </source>
</evidence>
<feature type="transmembrane region" description="Helical" evidence="1">
    <location>
        <begin position="93"/>
        <end position="113"/>
    </location>
</feature>
<proteinExistence type="predicted"/>
<feature type="transmembrane region" description="Helical" evidence="1">
    <location>
        <begin position="40"/>
        <end position="59"/>
    </location>
</feature>
<feature type="transmembrane region" description="Helical" evidence="1">
    <location>
        <begin position="6"/>
        <end position="28"/>
    </location>
</feature>
<protein>
    <submittedName>
        <fullName evidence="2">Monocarboxylate transporter 12</fullName>
    </submittedName>
</protein>
<feature type="transmembrane region" description="Helical" evidence="1">
    <location>
        <begin position="364"/>
        <end position="385"/>
    </location>
</feature>
<feature type="transmembrane region" description="Helical" evidence="1">
    <location>
        <begin position="119"/>
        <end position="136"/>
    </location>
</feature>
<sequence length="451" mass="50882">MWHHPLVSFVIYFLDAGLTIHVVSNFLYHQSDLGGIEYTCFALIFVVRFLVAPIASFIIRKIGCRTLSMLTGLLASVLILVKPLFPRNGLAEFMIFGAGILLAFPVFCSDINAVQYPQTRLGIALSGKVFGLFVFAPEKQRLIEGLPFENTNSETSFFIYVVLTILITVCGAFVWSPTEQNDGDPLQSPSSIVVARVYSADEHMNIVWRGLCWINVLIYISFFMDVIDHFYGRNSSDALHYGEIFMDMMFYSASAVIAIYLGHLYNRKQTLKALSVFWWSFPVAWIGVVVIPILFSLFFVYMKTTAEKGFPKEFAEMLIGRMTQSGSLAFLLPVIANEVVTLAALSQVVNPMSYEFMKKYAKLMLIRGAAMFFNLILFLGVPYVYRLLFLSPERNNDDEKHKLTFAFHFVLYTAVTLCSTIKIVRVVSGMAAAEKKHTDENTLVEMQPVAV</sequence>
<feature type="transmembrane region" description="Helical" evidence="1">
    <location>
        <begin position="405"/>
        <end position="427"/>
    </location>
</feature>
<feature type="transmembrane region" description="Helical" evidence="1">
    <location>
        <begin position="206"/>
        <end position="227"/>
    </location>
</feature>
<comment type="caution">
    <text evidence="2">The sequence shown here is derived from an EMBL/GenBank/DDBJ whole genome shotgun (WGS) entry which is preliminary data.</text>
</comment>
<evidence type="ECO:0000313" key="2">
    <source>
        <dbReference type="EMBL" id="ODM92850.1"/>
    </source>
</evidence>
<keyword evidence="1" id="KW-0812">Transmembrane</keyword>
<reference evidence="2 3" key="1">
    <citation type="journal article" date="2016" name="Genome Biol. Evol.">
        <title>Gene Family Evolution Reflects Adaptation to Soil Environmental Stressors in the Genome of the Collembolan Orchesella cincta.</title>
        <authorList>
            <person name="Faddeeva-Vakhrusheva A."/>
            <person name="Derks M.F."/>
            <person name="Anvar S.Y."/>
            <person name="Agamennone V."/>
            <person name="Suring W."/>
            <person name="Smit S."/>
            <person name="van Straalen N.M."/>
            <person name="Roelofs D."/>
        </authorList>
    </citation>
    <scope>NUCLEOTIDE SEQUENCE [LARGE SCALE GENOMIC DNA]</scope>
    <source>
        <tissue evidence="2">Mixed pool</tissue>
    </source>
</reference>
<organism evidence="2 3">
    <name type="scientific">Orchesella cincta</name>
    <name type="common">Springtail</name>
    <name type="synonym">Podura cincta</name>
    <dbReference type="NCBI Taxonomy" id="48709"/>
    <lineage>
        <taxon>Eukaryota</taxon>
        <taxon>Metazoa</taxon>
        <taxon>Ecdysozoa</taxon>
        <taxon>Arthropoda</taxon>
        <taxon>Hexapoda</taxon>
        <taxon>Collembola</taxon>
        <taxon>Entomobryomorpha</taxon>
        <taxon>Entomobryoidea</taxon>
        <taxon>Orchesellidae</taxon>
        <taxon>Orchesellinae</taxon>
        <taxon>Orchesella</taxon>
    </lineage>
</organism>
<gene>
    <name evidence="2" type="ORF">Ocin01_13835</name>
</gene>
<feature type="transmembrane region" description="Helical" evidence="1">
    <location>
        <begin position="157"/>
        <end position="176"/>
    </location>
</feature>
<feature type="transmembrane region" description="Helical" evidence="1">
    <location>
        <begin position="248"/>
        <end position="265"/>
    </location>
</feature>
<feature type="transmembrane region" description="Helical" evidence="1">
    <location>
        <begin position="65"/>
        <end position="81"/>
    </location>
</feature>
<feature type="transmembrane region" description="Helical" evidence="1">
    <location>
        <begin position="277"/>
        <end position="302"/>
    </location>
</feature>
<keyword evidence="1" id="KW-1133">Transmembrane helix</keyword>
<evidence type="ECO:0000313" key="3">
    <source>
        <dbReference type="Proteomes" id="UP000094527"/>
    </source>
</evidence>
<keyword evidence="1" id="KW-0472">Membrane</keyword>
<dbReference type="Proteomes" id="UP000094527">
    <property type="component" value="Unassembled WGS sequence"/>
</dbReference>
<dbReference type="SUPFAM" id="SSF103473">
    <property type="entry name" value="MFS general substrate transporter"/>
    <property type="match status" value="1"/>
</dbReference>
<accession>A0A1D2MIL9</accession>
<name>A0A1D2MIL9_ORCCI</name>
<keyword evidence="3" id="KW-1185">Reference proteome</keyword>